<feature type="region of interest" description="Disordered" evidence="1">
    <location>
        <begin position="168"/>
        <end position="199"/>
    </location>
</feature>
<feature type="chain" id="PRO_5002935102" evidence="2">
    <location>
        <begin position="19"/>
        <end position="348"/>
    </location>
</feature>
<feature type="signal peptide" evidence="2">
    <location>
        <begin position="1"/>
        <end position="18"/>
    </location>
</feature>
<evidence type="ECO:0000313" key="3">
    <source>
        <dbReference type="EMBL" id="EEN65541.1"/>
    </source>
</evidence>
<dbReference type="InParanoid" id="C3Y2I6"/>
<evidence type="ECO:0000256" key="1">
    <source>
        <dbReference type="SAM" id="MobiDB-lite"/>
    </source>
</evidence>
<feature type="compositionally biased region" description="Basic and acidic residues" evidence="1">
    <location>
        <begin position="168"/>
        <end position="195"/>
    </location>
</feature>
<organism>
    <name type="scientific">Branchiostoma floridae</name>
    <name type="common">Florida lancelet</name>
    <name type="synonym">Amphioxus</name>
    <dbReference type="NCBI Taxonomy" id="7739"/>
    <lineage>
        <taxon>Eukaryota</taxon>
        <taxon>Metazoa</taxon>
        <taxon>Chordata</taxon>
        <taxon>Cephalochordata</taxon>
        <taxon>Leptocardii</taxon>
        <taxon>Amphioxiformes</taxon>
        <taxon>Branchiostomatidae</taxon>
        <taxon>Branchiostoma</taxon>
    </lineage>
</organism>
<dbReference type="AlphaFoldDB" id="C3Y2I6"/>
<feature type="region of interest" description="Disordered" evidence="1">
    <location>
        <begin position="56"/>
        <end position="88"/>
    </location>
</feature>
<name>C3Y2I6_BRAFL</name>
<dbReference type="EMBL" id="GG666481">
    <property type="protein sequence ID" value="EEN65541.1"/>
    <property type="molecule type" value="Genomic_DNA"/>
</dbReference>
<feature type="region of interest" description="Disordered" evidence="1">
    <location>
        <begin position="227"/>
        <end position="337"/>
    </location>
</feature>
<keyword evidence="2" id="KW-0732">Signal</keyword>
<feature type="compositionally biased region" description="Basic and acidic residues" evidence="1">
    <location>
        <begin position="66"/>
        <end position="88"/>
    </location>
</feature>
<gene>
    <name evidence="3" type="ORF">BRAFLDRAFT_128037</name>
</gene>
<feature type="compositionally biased region" description="Acidic residues" evidence="1">
    <location>
        <begin position="246"/>
        <end position="280"/>
    </location>
</feature>
<reference evidence="3" key="1">
    <citation type="journal article" date="2008" name="Nature">
        <title>The amphioxus genome and the evolution of the chordate karyotype.</title>
        <authorList>
            <consortium name="US DOE Joint Genome Institute (JGI-PGF)"/>
            <person name="Putnam N.H."/>
            <person name="Butts T."/>
            <person name="Ferrier D.E.K."/>
            <person name="Furlong R.F."/>
            <person name="Hellsten U."/>
            <person name="Kawashima T."/>
            <person name="Robinson-Rechavi M."/>
            <person name="Shoguchi E."/>
            <person name="Terry A."/>
            <person name="Yu J.-K."/>
            <person name="Benito-Gutierrez E.L."/>
            <person name="Dubchak I."/>
            <person name="Garcia-Fernandez J."/>
            <person name="Gibson-Brown J.J."/>
            <person name="Grigoriev I.V."/>
            <person name="Horton A.C."/>
            <person name="de Jong P.J."/>
            <person name="Jurka J."/>
            <person name="Kapitonov V.V."/>
            <person name="Kohara Y."/>
            <person name="Kuroki Y."/>
            <person name="Lindquist E."/>
            <person name="Lucas S."/>
            <person name="Osoegawa K."/>
            <person name="Pennacchio L.A."/>
            <person name="Salamov A.A."/>
            <person name="Satou Y."/>
            <person name="Sauka-Spengler T."/>
            <person name="Schmutz J."/>
            <person name="Shin-I T."/>
            <person name="Toyoda A."/>
            <person name="Bronner-Fraser M."/>
            <person name="Fujiyama A."/>
            <person name="Holland L.Z."/>
            <person name="Holland P.W.H."/>
            <person name="Satoh N."/>
            <person name="Rokhsar D.S."/>
        </authorList>
    </citation>
    <scope>NUCLEOTIDE SEQUENCE [LARGE SCALE GENOMIC DNA]</scope>
    <source>
        <strain evidence="3">S238N-H82</strain>
        <tissue evidence="3">Testes</tissue>
    </source>
</reference>
<accession>C3Y2I6</accession>
<feature type="compositionally biased region" description="Basic and acidic residues" evidence="1">
    <location>
        <begin position="316"/>
        <end position="326"/>
    </location>
</feature>
<proteinExistence type="predicted"/>
<evidence type="ECO:0000256" key="2">
    <source>
        <dbReference type="SAM" id="SignalP"/>
    </source>
</evidence>
<protein>
    <submittedName>
        <fullName evidence="3">Uncharacterized protein</fullName>
    </submittedName>
</protein>
<sequence length="348" mass="37742">MKALALLLACLGLLGVQAMPVSDVAGKESAKAIGGMANAIANIFDRVGTFFPEPSELQEEEVAPPEEIKEVDLEDVKPAPEKNDKKEGTELDDMFAKGAMGMMKGMSDMMKGFGPMMSNMMKDLDDMPDMGGMMDDMPGFGEMMGGLPDMGDMMGEIDINLDTDDPDFSKESTESKKVGGDTIVTHKKESKHTGKDGSVSYINTVDKQQARGHSYSVVKVYENDNSLADLFGPDAVPSPTPMPELPAEDENEAEPENEAVSDETVPEMEGDTTAEEDELDPALFGPDAIPSPTPMPDLPMEEVRNIEDTQDGGQDDDVKPQEEEQANRALFFEPHGDDEARKAMFDLV</sequence>